<reference evidence="5" key="1">
    <citation type="submission" date="2013-12" db="EMBL/GenBank/DDBJ databases">
        <authorList>
            <person name="Linke B."/>
        </authorList>
    </citation>
    <scope>NUCLEOTIDE SEQUENCE [LARGE SCALE GENOMIC DNA]</scope>
    <source>
        <strain evidence="5">CRIB-18</strain>
    </source>
</reference>
<protein>
    <submittedName>
        <fullName evidence="5">ABC-type transporter, substrate-binding protein</fullName>
    </submittedName>
</protein>
<feature type="chain" id="PRO_5001854699" evidence="4">
    <location>
        <begin position="22"/>
        <end position="304"/>
    </location>
</feature>
<dbReference type="EMBL" id="CCEJ010000008">
    <property type="protein sequence ID" value="CDR34589.1"/>
    <property type="molecule type" value="Genomic_DNA"/>
</dbReference>
<evidence type="ECO:0000313" key="5">
    <source>
        <dbReference type="EMBL" id="CDR34589.1"/>
    </source>
</evidence>
<comment type="similarity">
    <text evidence="1">Belongs to the bacterial solute-binding protein 9 family.</text>
</comment>
<dbReference type="InterPro" id="IPR006127">
    <property type="entry name" value="ZnuA-like"/>
</dbReference>
<evidence type="ECO:0000256" key="4">
    <source>
        <dbReference type="SAM" id="SignalP"/>
    </source>
</evidence>
<dbReference type="PANTHER" id="PTHR42953:SF3">
    <property type="entry name" value="HIGH-AFFINITY ZINC UPTAKE SYSTEM PROTEIN ZNUA"/>
    <property type="match status" value="1"/>
</dbReference>
<proteinExistence type="inferred from homology"/>
<dbReference type="SUPFAM" id="SSF53807">
    <property type="entry name" value="Helical backbone' metal receptor"/>
    <property type="match status" value="1"/>
</dbReference>
<name>A0A090E1G0_9BACT</name>
<accession>A0A090E1G0</accession>
<dbReference type="STRING" id="1437425.CSEC_1779"/>
<organism evidence="5 6">
    <name type="scientific">Candidatus Criblamydia sequanensis CRIB-18</name>
    <dbReference type="NCBI Taxonomy" id="1437425"/>
    <lineage>
        <taxon>Bacteria</taxon>
        <taxon>Pseudomonadati</taxon>
        <taxon>Chlamydiota</taxon>
        <taxon>Chlamydiia</taxon>
        <taxon>Parachlamydiales</taxon>
        <taxon>Candidatus Criblamydiaceae</taxon>
        <taxon>Candidatus Criblamydia</taxon>
    </lineage>
</organism>
<feature type="signal peptide" evidence="4">
    <location>
        <begin position="1"/>
        <end position="21"/>
    </location>
</feature>
<dbReference type="Proteomes" id="UP000031552">
    <property type="component" value="Unassembled WGS sequence"/>
</dbReference>
<gene>
    <name evidence="5" type="ORF">CSEC_1779</name>
</gene>
<evidence type="ECO:0000256" key="1">
    <source>
        <dbReference type="ARBA" id="ARBA00011028"/>
    </source>
</evidence>
<keyword evidence="6" id="KW-1185">Reference proteome</keyword>
<dbReference type="OrthoDB" id="9810636at2"/>
<dbReference type="Pfam" id="PF01297">
    <property type="entry name" value="ZnuA"/>
    <property type="match status" value="1"/>
</dbReference>
<dbReference type="GO" id="GO:0030001">
    <property type="term" value="P:metal ion transport"/>
    <property type="evidence" value="ECO:0007669"/>
    <property type="project" value="InterPro"/>
</dbReference>
<dbReference type="AlphaFoldDB" id="A0A090E1G0"/>
<comment type="caution">
    <text evidence="5">The sequence shown here is derived from an EMBL/GenBank/DDBJ whole genome shotgun (WGS) entry which is preliminary data.</text>
</comment>
<sequence length="304" mass="34159">MPNLFRFLFLSFLFLSGLSHAEEASEEKKTVMVSILPHRFFVQKIAGDSLNIEVLVPQGVSSHTFEPTPQQMIKALKAEVWFTMGDVFEPKLQSALLSKNPNMKIVDTRKGIQLIQESCCSHGGCHVHGSDPHVWLSPKAAIIQAKTISSALIEQFPEHKEAYEKGLEGLVRELEELDKTIPAMLNGDIPFTVIVSHPAFAYYQREYGVRQVSIESEGREPTPKQLTYLLREIEKLPVNAIFMVPQHANKGAQLIAKHLGVNVIVIDPYAEDYIKNLLYITKSFHDSLKKKNVEAPSNSETEPL</sequence>
<dbReference type="eggNOG" id="COG0803">
    <property type="taxonomic scope" value="Bacteria"/>
</dbReference>
<keyword evidence="3 4" id="KW-0732">Signal</keyword>
<reference evidence="5" key="2">
    <citation type="submission" date="2014-09" db="EMBL/GenBank/DDBJ databases">
        <title>Criblamydia sequanensis harbors a mega-plasmid encoding arsenite resistance.</title>
        <authorList>
            <person name="Bertelli C."/>
            <person name="Goesmann A."/>
            <person name="Greub G."/>
        </authorList>
    </citation>
    <scope>NUCLEOTIDE SEQUENCE [LARGE SCALE GENOMIC DNA]</scope>
    <source>
        <strain evidence="5">CRIB-18</strain>
    </source>
</reference>
<evidence type="ECO:0000256" key="3">
    <source>
        <dbReference type="ARBA" id="ARBA00022729"/>
    </source>
</evidence>
<dbReference type="RefSeq" id="WP_053331952.1">
    <property type="nucleotide sequence ID" value="NZ_CCEJ010000008.1"/>
</dbReference>
<dbReference type="InterPro" id="IPR050492">
    <property type="entry name" value="Bact_metal-bind_prot9"/>
</dbReference>
<keyword evidence="2" id="KW-0813">Transport</keyword>
<dbReference type="GO" id="GO:0046872">
    <property type="term" value="F:metal ion binding"/>
    <property type="evidence" value="ECO:0007669"/>
    <property type="project" value="InterPro"/>
</dbReference>
<dbReference type="Gene3D" id="3.40.50.1980">
    <property type="entry name" value="Nitrogenase molybdenum iron protein domain"/>
    <property type="match status" value="2"/>
</dbReference>
<dbReference type="PANTHER" id="PTHR42953">
    <property type="entry name" value="HIGH-AFFINITY ZINC UPTAKE SYSTEM PROTEIN ZNUA-RELATED"/>
    <property type="match status" value="1"/>
</dbReference>
<evidence type="ECO:0000313" key="6">
    <source>
        <dbReference type="Proteomes" id="UP000031552"/>
    </source>
</evidence>
<evidence type="ECO:0000256" key="2">
    <source>
        <dbReference type="ARBA" id="ARBA00022448"/>
    </source>
</evidence>